<keyword evidence="6 8" id="KW-0030">Aminoacyl-tRNA synthetase</keyword>
<dbReference type="GO" id="GO:0004824">
    <property type="term" value="F:lysine-tRNA ligase activity"/>
    <property type="evidence" value="ECO:0007669"/>
    <property type="project" value="UniProtKB-UniRule"/>
</dbReference>
<feature type="domain" description="Aminoacyl-transfer RNA synthetases class-II family profile" evidence="10">
    <location>
        <begin position="170"/>
        <end position="481"/>
    </location>
</feature>
<evidence type="ECO:0000256" key="2">
    <source>
        <dbReference type="ARBA" id="ARBA00022598"/>
    </source>
</evidence>
<dbReference type="PANTHER" id="PTHR42918:SF15">
    <property type="entry name" value="LYSINE--TRNA LIGASE, CHLOROPLASTIC_MITOCHONDRIAL"/>
    <property type="match status" value="1"/>
</dbReference>
<reference evidence="11 12" key="1">
    <citation type="submission" date="2017-09" db="EMBL/GenBank/DDBJ databases">
        <title>Depth-based differentiation of microbial function through sediment-hosted aquifers and enrichment of novel symbionts in the deep terrestrial subsurface.</title>
        <authorList>
            <person name="Probst A.J."/>
            <person name="Ladd B."/>
            <person name="Jarett J.K."/>
            <person name="Geller-Mcgrath D.E."/>
            <person name="Sieber C.M."/>
            <person name="Emerson J.B."/>
            <person name="Anantharaman K."/>
            <person name="Thomas B.C."/>
            <person name="Malmstrom R."/>
            <person name="Stieglmeier M."/>
            <person name="Klingl A."/>
            <person name="Woyke T."/>
            <person name="Ryan C.M."/>
            <person name="Banfield J.F."/>
        </authorList>
    </citation>
    <scope>NUCLEOTIDE SEQUENCE [LARGE SCALE GENOMIC DNA]</scope>
    <source>
        <strain evidence="11">CG23_combo_of_CG06-09_8_20_14_all_41_10</strain>
    </source>
</reference>
<dbReference type="PROSITE" id="PS50862">
    <property type="entry name" value="AA_TRNA_LIGASE_II"/>
    <property type="match status" value="1"/>
</dbReference>
<name>A0A2G9YHZ2_9BACT</name>
<dbReference type="InterPro" id="IPR044136">
    <property type="entry name" value="Lys-tRNA-ligase_II_N"/>
</dbReference>
<protein>
    <recommendedName>
        <fullName evidence="8">Lysine--tRNA ligase</fullName>
        <ecNumber evidence="8">6.1.1.6</ecNumber>
    </recommendedName>
    <alternativeName>
        <fullName evidence="8">Lysyl-tRNA synthetase</fullName>
        <shortName evidence="8">LysRS</shortName>
    </alternativeName>
</protein>
<dbReference type="SUPFAM" id="SSF50249">
    <property type="entry name" value="Nucleic acid-binding proteins"/>
    <property type="match status" value="1"/>
</dbReference>
<dbReference type="GO" id="GO:0006430">
    <property type="term" value="P:lysyl-tRNA aminoacylation"/>
    <property type="evidence" value="ECO:0007669"/>
    <property type="project" value="UniProtKB-UniRule"/>
</dbReference>
<dbReference type="PRINTS" id="PR00982">
    <property type="entry name" value="TRNASYNTHLYS"/>
</dbReference>
<evidence type="ECO:0000256" key="1">
    <source>
        <dbReference type="ARBA" id="ARBA00008226"/>
    </source>
</evidence>
<dbReference type="InterPro" id="IPR006195">
    <property type="entry name" value="aa-tRNA-synth_II"/>
</dbReference>
<feature type="binding site" evidence="8">
    <location>
        <position position="399"/>
    </location>
    <ligand>
        <name>Mg(2+)</name>
        <dbReference type="ChEBI" id="CHEBI:18420"/>
        <label>1</label>
    </ligand>
</feature>
<dbReference type="Pfam" id="PF00152">
    <property type="entry name" value="tRNA-synt_2"/>
    <property type="match status" value="1"/>
</dbReference>
<dbReference type="GO" id="GO:0005829">
    <property type="term" value="C:cytosol"/>
    <property type="evidence" value="ECO:0007669"/>
    <property type="project" value="TreeGrafter"/>
</dbReference>
<comment type="catalytic activity">
    <reaction evidence="7 8 9">
        <text>tRNA(Lys) + L-lysine + ATP = L-lysyl-tRNA(Lys) + AMP + diphosphate</text>
        <dbReference type="Rhea" id="RHEA:20792"/>
        <dbReference type="Rhea" id="RHEA-COMP:9696"/>
        <dbReference type="Rhea" id="RHEA-COMP:9697"/>
        <dbReference type="ChEBI" id="CHEBI:30616"/>
        <dbReference type="ChEBI" id="CHEBI:32551"/>
        <dbReference type="ChEBI" id="CHEBI:33019"/>
        <dbReference type="ChEBI" id="CHEBI:78442"/>
        <dbReference type="ChEBI" id="CHEBI:78529"/>
        <dbReference type="ChEBI" id="CHEBI:456215"/>
        <dbReference type="EC" id="6.1.1.6"/>
    </reaction>
</comment>
<evidence type="ECO:0000313" key="11">
    <source>
        <dbReference type="EMBL" id="PIP18845.1"/>
    </source>
</evidence>
<dbReference type="Gene3D" id="2.40.50.140">
    <property type="entry name" value="Nucleic acid-binding proteins"/>
    <property type="match status" value="1"/>
</dbReference>
<evidence type="ECO:0000313" key="12">
    <source>
        <dbReference type="Proteomes" id="UP000231292"/>
    </source>
</evidence>
<keyword evidence="8" id="KW-0963">Cytoplasm</keyword>
<evidence type="ECO:0000256" key="5">
    <source>
        <dbReference type="ARBA" id="ARBA00022840"/>
    </source>
</evidence>
<dbReference type="NCBIfam" id="TIGR00499">
    <property type="entry name" value="lysS_bact"/>
    <property type="match status" value="1"/>
</dbReference>
<evidence type="ECO:0000256" key="3">
    <source>
        <dbReference type="ARBA" id="ARBA00022723"/>
    </source>
</evidence>
<comment type="subunit">
    <text evidence="8">Homodimer.</text>
</comment>
<keyword evidence="3 8" id="KW-0479">Metal-binding</keyword>
<dbReference type="GO" id="GO:0000049">
    <property type="term" value="F:tRNA binding"/>
    <property type="evidence" value="ECO:0007669"/>
    <property type="project" value="TreeGrafter"/>
</dbReference>
<dbReference type="InterPro" id="IPR018149">
    <property type="entry name" value="Lys-tRNA-synth_II_C"/>
</dbReference>
<comment type="caution">
    <text evidence="11">The sequence shown here is derived from an EMBL/GenBank/DDBJ whole genome shotgun (WGS) entry which is preliminary data.</text>
</comment>
<comment type="similarity">
    <text evidence="1 8">Belongs to the class-II aminoacyl-tRNA synthetase family.</text>
</comment>
<dbReference type="InterPro" id="IPR012340">
    <property type="entry name" value="NA-bd_OB-fold"/>
</dbReference>
<dbReference type="InterPro" id="IPR004365">
    <property type="entry name" value="NA-bd_OB_tRNA"/>
</dbReference>
<keyword evidence="5 8" id="KW-0067">ATP-binding</keyword>
<dbReference type="InterPro" id="IPR002313">
    <property type="entry name" value="Lys-tRNA-ligase_II"/>
</dbReference>
<keyword evidence="8 9" id="KW-0460">Magnesium</keyword>
<feature type="binding site" evidence="8">
    <location>
        <position position="406"/>
    </location>
    <ligand>
        <name>Mg(2+)</name>
        <dbReference type="ChEBI" id="CHEBI:18420"/>
        <label>2</label>
    </ligand>
</feature>
<dbReference type="NCBIfam" id="NF001756">
    <property type="entry name" value="PRK00484.1"/>
    <property type="match status" value="1"/>
</dbReference>
<evidence type="ECO:0000256" key="8">
    <source>
        <dbReference type="HAMAP-Rule" id="MF_00252"/>
    </source>
</evidence>
<dbReference type="SUPFAM" id="SSF55681">
    <property type="entry name" value="Class II aaRS and biotin synthetases"/>
    <property type="match status" value="1"/>
</dbReference>
<dbReference type="InterPro" id="IPR045864">
    <property type="entry name" value="aa-tRNA-synth_II/BPL/LPL"/>
</dbReference>
<evidence type="ECO:0000256" key="6">
    <source>
        <dbReference type="ARBA" id="ARBA00023146"/>
    </source>
</evidence>
<organism evidence="11 12">
    <name type="scientific">Candidatus Sherwoodlollariibacterium unditelluris</name>
    <dbReference type="NCBI Taxonomy" id="1974757"/>
    <lineage>
        <taxon>Bacteria</taxon>
        <taxon>Pseudomonadati</taxon>
        <taxon>Candidatus Omnitrophota</taxon>
        <taxon>Candidatus Sherwoodlollariibacterium</taxon>
    </lineage>
</organism>
<dbReference type="EC" id="6.1.1.6" evidence="8"/>
<dbReference type="InterPro" id="IPR004364">
    <property type="entry name" value="Aa-tRNA-synt_II"/>
</dbReference>
<dbReference type="GO" id="GO:0000287">
    <property type="term" value="F:magnesium ion binding"/>
    <property type="evidence" value="ECO:0007669"/>
    <property type="project" value="UniProtKB-UniRule"/>
</dbReference>
<dbReference type="CDD" id="cd00775">
    <property type="entry name" value="LysRS_core"/>
    <property type="match status" value="1"/>
</dbReference>
<keyword evidence="2 8" id="KW-0436">Ligase</keyword>
<sequence>MLYNYKIVELNELIEQRKAKAEALKAKGLTLYPAKVARHIAIGPAIVDFKEGEKTSFCGRITAKRSHGKAAFLDLRDSTGKIQLYIRADIVGVDNFFIFQNLDIADIIYVEGELFKTHTGEPSVKVEKVSILSKALRPLPEKWHGLKDVELRYRQRYLDLASNEDVRKIFMTRASIIKAVRVYLDTKGFLEVETPMMHSIAGGACGRPFKTYHNEYSMDLFLRIAPELYLKQLLVGGMDKVYEMNRSFRNEGVSTRHNPEFTMLEVYSAYSDFEGMMCLAEGLIVSLAQGLFGKVMVNYQGKEIDFTPPWRRVSFAELVREKFDIIPSDDEATMLNKLKAKGFAKEVNRLSRSQIVKIIEEVLEEGMNLNPTFVTDYFTAMCPLAKAREDNPLLSERFELYIAGLEIGNAYSELNDPLEQRRRFEEEIKDLLPGEKKNVDDDYCLALEHGMPPAGGLGIGIDRLVMLLTDQLSIRDVILFPLLRSEQK</sequence>
<dbReference type="AlphaFoldDB" id="A0A2G9YHZ2"/>
<comment type="cofactor">
    <cofactor evidence="8 9">
        <name>Mg(2+)</name>
        <dbReference type="ChEBI" id="CHEBI:18420"/>
    </cofactor>
    <text evidence="8 9">Binds 3 Mg(2+) ions per subunit.</text>
</comment>
<keyword evidence="4 8" id="KW-0547">Nucleotide-binding</keyword>
<gene>
    <name evidence="8 11" type="primary">lysS</name>
    <name evidence="11" type="ORF">COX41_06070</name>
</gene>
<proteinExistence type="inferred from homology"/>
<dbReference type="GO" id="GO:0005524">
    <property type="term" value="F:ATP binding"/>
    <property type="evidence" value="ECO:0007669"/>
    <property type="project" value="UniProtKB-UniRule"/>
</dbReference>
<evidence type="ECO:0000256" key="7">
    <source>
        <dbReference type="ARBA" id="ARBA00048573"/>
    </source>
</evidence>
<feature type="binding site" evidence="8">
    <location>
        <position position="406"/>
    </location>
    <ligand>
        <name>Mg(2+)</name>
        <dbReference type="ChEBI" id="CHEBI:18420"/>
        <label>1</label>
    </ligand>
</feature>
<evidence type="ECO:0000256" key="9">
    <source>
        <dbReference type="RuleBase" id="RU000336"/>
    </source>
</evidence>
<dbReference type="Proteomes" id="UP000231292">
    <property type="component" value="Unassembled WGS sequence"/>
</dbReference>
<dbReference type="Pfam" id="PF01336">
    <property type="entry name" value="tRNA_anti-codon"/>
    <property type="match status" value="1"/>
</dbReference>
<dbReference type="CDD" id="cd04322">
    <property type="entry name" value="LysRS_N"/>
    <property type="match status" value="1"/>
</dbReference>
<dbReference type="PANTHER" id="PTHR42918">
    <property type="entry name" value="LYSYL-TRNA SYNTHETASE"/>
    <property type="match status" value="1"/>
</dbReference>
<dbReference type="Gene3D" id="3.30.930.10">
    <property type="entry name" value="Bira Bifunctional Protein, Domain 2"/>
    <property type="match status" value="1"/>
</dbReference>
<dbReference type="EMBL" id="PCRK01000156">
    <property type="protein sequence ID" value="PIP18845.1"/>
    <property type="molecule type" value="Genomic_DNA"/>
</dbReference>
<keyword evidence="8" id="KW-0648">Protein biosynthesis</keyword>
<evidence type="ECO:0000259" key="10">
    <source>
        <dbReference type="PROSITE" id="PS50862"/>
    </source>
</evidence>
<comment type="subcellular location">
    <subcellularLocation>
        <location evidence="8">Cytoplasm</location>
    </subcellularLocation>
</comment>
<evidence type="ECO:0000256" key="4">
    <source>
        <dbReference type="ARBA" id="ARBA00022741"/>
    </source>
</evidence>
<accession>A0A2G9YHZ2</accession>
<dbReference type="HAMAP" id="MF_00252">
    <property type="entry name" value="Lys_tRNA_synth_class2"/>
    <property type="match status" value="1"/>
</dbReference>